<dbReference type="PANTHER" id="PTHR21068">
    <property type="entry name" value="SPARTIN"/>
    <property type="match status" value="1"/>
</dbReference>
<evidence type="ECO:0000313" key="3">
    <source>
        <dbReference type="EMBL" id="KAG0561917.1"/>
    </source>
</evidence>
<protein>
    <recommendedName>
        <fullName evidence="2">Senescence domain-containing protein</fullName>
    </recommendedName>
</protein>
<feature type="domain" description="Senescence" evidence="2">
    <location>
        <begin position="359"/>
        <end position="528"/>
    </location>
</feature>
<comment type="caution">
    <text evidence="3">The sequence shown here is derived from an EMBL/GenBank/DDBJ whole genome shotgun (WGS) entry which is preliminary data.</text>
</comment>
<dbReference type="GO" id="GO:0005886">
    <property type="term" value="C:plasma membrane"/>
    <property type="evidence" value="ECO:0007669"/>
    <property type="project" value="TreeGrafter"/>
</dbReference>
<dbReference type="Proteomes" id="UP000822688">
    <property type="component" value="Chromosome 9"/>
</dbReference>
<name>A0A8T0GTN1_CERPU</name>
<feature type="compositionally biased region" description="Basic and acidic residues" evidence="1">
    <location>
        <begin position="8"/>
        <end position="17"/>
    </location>
</feature>
<keyword evidence="4" id="KW-1185">Reference proteome</keyword>
<dbReference type="InterPro" id="IPR009686">
    <property type="entry name" value="Senescence/spartin_C"/>
</dbReference>
<dbReference type="Pfam" id="PF06911">
    <property type="entry name" value="Senescence"/>
    <property type="match status" value="1"/>
</dbReference>
<accession>A0A8T0GTN1</accession>
<feature type="region of interest" description="Disordered" evidence="1">
    <location>
        <begin position="1"/>
        <end position="24"/>
    </location>
</feature>
<dbReference type="InterPro" id="IPR045036">
    <property type="entry name" value="Spartin-like"/>
</dbReference>
<evidence type="ECO:0000256" key="1">
    <source>
        <dbReference type="SAM" id="MobiDB-lite"/>
    </source>
</evidence>
<proteinExistence type="predicted"/>
<evidence type="ECO:0000313" key="4">
    <source>
        <dbReference type="Proteomes" id="UP000822688"/>
    </source>
</evidence>
<dbReference type="AlphaFoldDB" id="A0A8T0GTN1"/>
<dbReference type="EMBL" id="CM026430">
    <property type="protein sequence ID" value="KAG0561917.1"/>
    <property type="molecule type" value="Genomic_DNA"/>
</dbReference>
<gene>
    <name evidence="3" type="ORF">KC19_9G103100</name>
</gene>
<reference evidence="3" key="1">
    <citation type="submission" date="2020-06" db="EMBL/GenBank/DDBJ databases">
        <title>WGS assembly of Ceratodon purpureus strain R40.</title>
        <authorList>
            <person name="Carey S.B."/>
            <person name="Jenkins J."/>
            <person name="Shu S."/>
            <person name="Lovell J.T."/>
            <person name="Sreedasyam A."/>
            <person name="Maumus F."/>
            <person name="Tiley G.P."/>
            <person name="Fernandez-Pozo N."/>
            <person name="Barry K."/>
            <person name="Chen C."/>
            <person name="Wang M."/>
            <person name="Lipzen A."/>
            <person name="Daum C."/>
            <person name="Saski C.A."/>
            <person name="Payton A.C."/>
            <person name="Mcbreen J.C."/>
            <person name="Conrad R.E."/>
            <person name="Kollar L.M."/>
            <person name="Olsson S."/>
            <person name="Huttunen S."/>
            <person name="Landis J.B."/>
            <person name="Wickett N.J."/>
            <person name="Johnson M.G."/>
            <person name="Rensing S.A."/>
            <person name="Grimwood J."/>
            <person name="Schmutz J."/>
            <person name="Mcdaniel S.F."/>
        </authorList>
    </citation>
    <scope>NUCLEOTIDE SEQUENCE</scope>
    <source>
        <strain evidence="3">R40</strain>
    </source>
</reference>
<organism evidence="3 4">
    <name type="scientific">Ceratodon purpureus</name>
    <name type="common">Fire moss</name>
    <name type="synonym">Dicranum purpureum</name>
    <dbReference type="NCBI Taxonomy" id="3225"/>
    <lineage>
        <taxon>Eukaryota</taxon>
        <taxon>Viridiplantae</taxon>
        <taxon>Streptophyta</taxon>
        <taxon>Embryophyta</taxon>
        <taxon>Bryophyta</taxon>
        <taxon>Bryophytina</taxon>
        <taxon>Bryopsida</taxon>
        <taxon>Dicranidae</taxon>
        <taxon>Pseudoditrichales</taxon>
        <taxon>Ditrichaceae</taxon>
        <taxon>Ceratodon</taxon>
    </lineage>
</organism>
<sequence length="557" mass="61659">MNWIHRNNPFEDDRDRYGYPPSGFDQADMRYGYGYSSGYDSYGNSRRSSSSMAPQRSMDYDYGYEAPLKYQTSHLGQGASSYDHYGRYEPDERYGSYAEQPVYSRYSDYEEPSFYGNGYRERSYGDEPEDGLFRTESKSYDFRQVTTTAVTEPGYGGAAEVLEASEDVLVRIRGAMVHLVDDQESPLLAEGDFSVVRIEQEGNGIVAFVRVGDNLRWPLTKDEPVVKLDSSHYFFTIRVPRRVDDMDRDTAGASQECMSYGVTFSAAGQERMLRELDDILEQYSGFSSPQLVHGDRERDEFDGAFGYGHGNGHNQPPRGRPVPEEVVSSKGKRVSESDDEAFWRTMAPNVDDYNSELAKTMAKGTGNLIKGIFWLRDSTLAQLENGSGYVRGRVKPSSKPSNISPQTLTNLKRVMNMSIATEQVAKSVLDGVVKAAGFFSGALMRSQAGKKFFNLLPGEVALVSMDAFAKVFDAVEKAGTDLMKSTAMFTKDVVAHRYGEEAGQVTGNSLSTAGHVFATAWTVSKVRSALNPAKFRPSKTGMLKAAAKAAVAGGRSK</sequence>
<evidence type="ECO:0000259" key="2">
    <source>
        <dbReference type="Pfam" id="PF06911"/>
    </source>
</evidence>
<dbReference type="PANTHER" id="PTHR21068:SF43">
    <property type="entry name" value="SPARTIN"/>
    <property type="match status" value="1"/>
</dbReference>